<evidence type="ECO:0000313" key="5">
    <source>
        <dbReference type="EMBL" id="ASS92298.1"/>
    </source>
</evidence>
<dbReference type="InterPro" id="IPR055170">
    <property type="entry name" value="GFO_IDH_MocA-like_dom"/>
</dbReference>
<dbReference type="GO" id="GO:0016491">
    <property type="term" value="F:oxidoreductase activity"/>
    <property type="evidence" value="ECO:0007669"/>
    <property type="project" value="UniProtKB-KW"/>
</dbReference>
<feature type="domain" description="GFO/IDH/MocA-like oxidoreductase" evidence="4">
    <location>
        <begin position="129"/>
        <end position="249"/>
    </location>
</feature>
<protein>
    <submittedName>
        <fullName evidence="6">Inositol 2-dehydrogenase</fullName>
    </submittedName>
</protein>
<dbReference type="SUPFAM" id="SSF55347">
    <property type="entry name" value="Glyceraldehyde-3-phosphate dehydrogenase-like, C-terminal domain"/>
    <property type="match status" value="1"/>
</dbReference>
<reference evidence="5 8" key="2">
    <citation type="submission" date="2016-10" db="EMBL/GenBank/DDBJ databases">
        <title>The whole genome sequencing and assembly of Aeribacillus pallidus KCTC3564 strain.</title>
        <authorList>
            <person name="Lee Y.-J."/>
            <person name="Park M.-K."/>
            <person name="Yi H."/>
            <person name="Bahn Y.-S."/>
            <person name="Kim J.F."/>
            <person name="Lee D.-W."/>
        </authorList>
    </citation>
    <scope>NUCLEOTIDE SEQUENCE [LARGE SCALE GENOMIC DNA]</scope>
    <source>
        <strain evidence="5 8">KCTC3564</strain>
    </source>
</reference>
<dbReference type="Gene3D" id="3.30.360.10">
    <property type="entry name" value="Dihydrodipicolinate Reductase, domain 2"/>
    <property type="match status" value="1"/>
</dbReference>
<name>A0A165Y4S4_9BACI</name>
<feature type="domain" description="Gfo/Idh/MocA-like oxidoreductase N-terminal" evidence="3">
    <location>
        <begin position="2"/>
        <end position="121"/>
    </location>
</feature>
<dbReference type="RefSeq" id="WP_063387650.1">
    <property type="nucleotide sequence ID" value="NZ_CP017703.1"/>
</dbReference>
<dbReference type="Proteomes" id="UP000214606">
    <property type="component" value="Chromosome"/>
</dbReference>
<dbReference type="PANTHER" id="PTHR42840">
    <property type="entry name" value="NAD(P)-BINDING ROSSMANN-FOLD SUPERFAMILY PROTEIN-RELATED"/>
    <property type="match status" value="1"/>
</dbReference>
<dbReference type="AlphaFoldDB" id="A0A165Y4S4"/>
<evidence type="ECO:0000313" key="8">
    <source>
        <dbReference type="Proteomes" id="UP000214606"/>
    </source>
</evidence>
<gene>
    <name evidence="5" type="ORF">AP3564_07160</name>
    <name evidence="6" type="ORF">AZI98_07330</name>
</gene>
<evidence type="ECO:0000259" key="4">
    <source>
        <dbReference type="Pfam" id="PF22725"/>
    </source>
</evidence>
<dbReference type="KEGG" id="apak:AP3564_07160"/>
<comment type="similarity">
    <text evidence="1">Belongs to the Gfo/Idh/MocA family.</text>
</comment>
<keyword evidence="2" id="KW-0560">Oxidoreductase</keyword>
<proteinExistence type="inferred from homology"/>
<dbReference type="SUPFAM" id="SSF51735">
    <property type="entry name" value="NAD(P)-binding Rossmann-fold domains"/>
    <property type="match status" value="1"/>
</dbReference>
<reference evidence="6 7" key="1">
    <citation type="submission" date="2016-04" db="EMBL/GenBank/DDBJ databases">
        <title>Draft genome sequence of Aeribacillus pallidus 8m3 from petroleum reservoir.</title>
        <authorList>
            <person name="Poltaraus A.B."/>
            <person name="Nazina T.N."/>
            <person name="Tourova T.P."/>
            <person name="Malakho S.M."/>
            <person name="Korshunova A.V."/>
            <person name="Sokolova D.S."/>
        </authorList>
    </citation>
    <scope>NUCLEOTIDE SEQUENCE [LARGE SCALE GENOMIC DNA]</scope>
    <source>
        <strain evidence="6 7">8m3</strain>
    </source>
</reference>
<evidence type="ECO:0000259" key="3">
    <source>
        <dbReference type="Pfam" id="PF01408"/>
    </source>
</evidence>
<evidence type="ECO:0000256" key="1">
    <source>
        <dbReference type="ARBA" id="ARBA00010928"/>
    </source>
</evidence>
<keyword evidence="7" id="KW-1185">Reference proteome</keyword>
<organism evidence="6 7">
    <name type="scientific">Aeribacillus pallidus</name>
    <dbReference type="NCBI Taxonomy" id="33936"/>
    <lineage>
        <taxon>Bacteria</taxon>
        <taxon>Bacillati</taxon>
        <taxon>Bacillota</taxon>
        <taxon>Bacilli</taxon>
        <taxon>Bacillales</taxon>
        <taxon>Bacillaceae</taxon>
        <taxon>Aeribacillus</taxon>
    </lineage>
</organism>
<dbReference type="NCBIfam" id="TIGR04380">
    <property type="entry name" value="myo_inos_iolG"/>
    <property type="match status" value="1"/>
</dbReference>
<dbReference type="EMBL" id="LWBR01000016">
    <property type="protein sequence ID" value="KZN96729.1"/>
    <property type="molecule type" value="Genomic_DNA"/>
</dbReference>
<dbReference type="Pfam" id="PF01408">
    <property type="entry name" value="GFO_IDH_MocA"/>
    <property type="match status" value="1"/>
</dbReference>
<dbReference type="Gene3D" id="3.40.50.720">
    <property type="entry name" value="NAD(P)-binding Rossmann-like Domain"/>
    <property type="match status" value="1"/>
</dbReference>
<evidence type="ECO:0000313" key="6">
    <source>
        <dbReference type="EMBL" id="KZN96729.1"/>
    </source>
</evidence>
<dbReference type="Proteomes" id="UP000076476">
    <property type="component" value="Unassembled WGS sequence"/>
</dbReference>
<evidence type="ECO:0000313" key="7">
    <source>
        <dbReference type="Proteomes" id="UP000076476"/>
    </source>
</evidence>
<dbReference type="STRING" id="33936.AZI98_07330"/>
<dbReference type="Pfam" id="PF22725">
    <property type="entry name" value="GFO_IDH_MocA_C3"/>
    <property type="match status" value="1"/>
</dbReference>
<accession>A0A165Y4S4</accession>
<dbReference type="InterPro" id="IPR036291">
    <property type="entry name" value="NAD(P)-bd_dom_sf"/>
</dbReference>
<dbReference type="EMBL" id="CP017703">
    <property type="protein sequence ID" value="ASS92298.1"/>
    <property type="molecule type" value="Genomic_DNA"/>
</dbReference>
<sequence>MINIGIIGAGRIGRLHAENMQHIPNVKIKGISDVMIAQMEDWAKEKNISIVTDNYEDLLRDPEIHAIFVCSPTTTHAEIIKKAAAAGKHIFCEKPVSFSVEETVEVINEVEKAGVKFQVGFNRRFDPNFKRLHDLVQQGQIGTPHILKITSRDPKPPTIDYVRTSGGLFMDMMIHDFDMARYIVNSEVVEVFAQGAVLIDSEIGKAGDIDTAVVTLKFENGALGVIDNSRQAVYGYDQRVEIFGDKGAATADNCRPTTVELSTSDHVVKDKPLYFFLERYSEAYIEEVKQFVHACMDNESVLCSGFDGLQAQRIAKAAQESFEKGVPVKVEF</sequence>
<dbReference type="PANTHER" id="PTHR42840:SF3">
    <property type="entry name" value="BINDING ROSSMANN FOLD OXIDOREDUCTASE, PUTATIVE (AFU_ORTHOLOGUE AFUA_2G10240)-RELATED"/>
    <property type="match status" value="1"/>
</dbReference>
<dbReference type="GeneID" id="301124759"/>
<dbReference type="InterPro" id="IPR030827">
    <property type="entry name" value="Myo_inos_IolG"/>
</dbReference>
<dbReference type="GO" id="GO:0000166">
    <property type="term" value="F:nucleotide binding"/>
    <property type="evidence" value="ECO:0007669"/>
    <property type="project" value="InterPro"/>
</dbReference>
<dbReference type="InterPro" id="IPR000683">
    <property type="entry name" value="Gfo/Idh/MocA-like_OxRdtase_N"/>
</dbReference>
<dbReference type="FunFam" id="3.30.360.10:FF:000023">
    <property type="entry name" value="Inositol 2-dehydrogenase"/>
    <property type="match status" value="1"/>
</dbReference>
<evidence type="ECO:0000256" key="2">
    <source>
        <dbReference type="ARBA" id="ARBA00023002"/>
    </source>
</evidence>